<keyword evidence="7" id="KW-0915">Sodium</keyword>
<gene>
    <name evidence="7 8" type="primary">nhaA</name>
    <name evidence="8" type="ORF">ACFOLC_10470</name>
</gene>
<reference evidence="9" key="1">
    <citation type="journal article" date="2019" name="Int. J. Syst. Evol. Microbiol.">
        <title>The Global Catalogue of Microorganisms (GCM) 10K type strain sequencing project: providing services to taxonomists for standard genome sequencing and annotation.</title>
        <authorList>
            <consortium name="The Broad Institute Genomics Platform"/>
            <consortium name="The Broad Institute Genome Sequencing Center for Infectious Disease"/>
            <person name="Wu L."/>
            <person name="Ma J."/>
        </authorList>
    </citation>
    <scope>NUCLEOTIDE SEQUENCE [LARGE SCALE GENOMIC DNA]</scope>
    <source>
        <strain evidence="9">KCTC 42875</strain>
    </source>
</reference>
<dbReference type="NCBIfam" id="NF007112">
    <property type="entry name" value="PRK09561.1"/>
    <property type="match status" value="1"/>
</dbReference>
<comment type="catalytic activity">
    <reaction evidence="7">
        <text>Na(+)(in) + 2 H(+)(out) = Na(+)(out) + 2 H(+)(in)</text>
        <dbReference type="Rhea" id="RHEA:29251"/>
        <dbReference type="ChEBI" id="CHEBI:15378"/>
        <dbReference type="ChEBI" id="CHEBI:29101"/>
    </reaction>
</comment>
<feature type="transmembrane region" description="Helical" evidence="7">
    <location>
        <begin position="354"/>
        <end position="377"/>
    </location>
</feature>
<keyword evidence="7" id="KW-0406">Ion transport</keyword>
<accession>A0ABV7RRR5</accession>
<name>A0ABV7RRR5_9GAMM</name>
<keyword evidence="2 7" id="KW-1003">Cell membrane</keyword>
<proteinExistence type="inferred from homology"/>
<evidence type="ECO:0000256" key="1">
    <source>
        <dbReference type="ARBA" id="ARBA00004429"/>
    </source>
</evidence>
<evidence type="ECO:0000256" key="5">
    <source>
        <dbReference type="ARBA" id="ARBA00023136"/>
    </source>
</evidence>
<feature type="transmembrane region" description="Helical" evidence="7">
    <location>
        <begin position="318"/>
        <end position="342"/>
    </location>
</feature>
<evidence type="ECO:0000256" key="6">
    <source>
        <dbReference type="ARBA" id="ARBA00023201"/>
    </source>
</evidence>
<dbReference type="NCBIfam" id="NF007111">
    <property type="entry name" value="PRK09560.1"/>
    <property type="match status" value="1"/>
</dbReference>
<keyword evidence="7" id="KW-0050">Antiport</keyword>
<evidence type="ECO:0000256" key="7">
    <source>
        <dbReference type="HAMAP-Rule" id="MF_01844"/>
    </source>
</evidence>
<dbReference type="EMBL" id="JBHRXK010000004">
    <property type="protein sequence ID" value="MFC3551432.1"/>
    <property type="molecule type" value="Genomic_DNA"/>
</dbReference>
<keyword evidence="7" id="KW-0813">Transport</keyword>
<feature type="transmembrane region" description="Helical" evidence="7">
    <location>
        <begin position="141"/>
        <end position="160"/>
    </location>
</feature>
<feature type="transmembrane region" description="Helical" evidence="7">
    <location>
        <begin position="109"/>
        <end position="129"/>
    </location>
</feature>
<keyword evidence="5 7" id="KW-0472">Membrane</keyword>
<dbReference type="RefSeq" id="WP_386759198.1">
    <property type="nucleotide sequence ID" value="NZ_JBHRXK010000004.1"/>
</dbReference>
<dbReference type="InterPro" id="IPR004670">
    <property type="entry name" value="NhaA"/>
</dbReference>
<sequence length="416" mass="44210">MTEHRPSLTRPLPRRALRALSEFFRLEAAGGIMLIAAAALAMIAANSPLSPAYEAFRELPVQVRIGELEIAKPLLLWINDGLMAVFFLLVALEIKRETLSGQLASRDQLILPLVCAIAGVAVPALLFTAFNRGDAGAMRGWAVPTATDIAFALGVLALLGSRVPVGMKLLLSTIAVVDDLIAILIIALFYSHGMSLAALAWAGAALAGMWLLNRRGVTRLAPYLVLGVVLWVCVLKSGVHATLAGVATGLMIPHTQSRHIDKHNAVPDETEHSPLETLEHALHPWVAYAILPVFAFANAGLVLHGLSMDDMLSPLPMGVVIGLLLGKPVGIVGAALAMRALGWARFPDGMDLRAMLGLGLMCGIGFTMSLFIASLAYSEPLHYEEAVLGILAASVLSALIGYGWLRAVLPTRSKVD</sequence>
<dbReference type="Pfam" id="PF06965">
    <property type="entry name" value="Na_H_antiport_1"/>
    <property type="match status" value="1"/>
</dbReference>
<comment type="similarity">
    <text evidence="7">Belongs to the NhaA Na(+)/H(+) (TC 2.A.33) antiporter family.</text>
</comment>
<evidence type="ECO:0000256" key="3">
    <source>
        <dbReference type="ARBA" id="ARBA00022692"/>
    </source>
</evidence>
<keyword evidence="9" id="KW-1185">Reference proteome</keyword>
<feature type="transmembrane region" description="Helical" evidence="7">
    <location>
        <begin position="285"/>
        <end position="306"/>
    </location>
</feature>
<organism evidence="8 9">
    <name type="scientific">Lysobacter cavernae</name>
    <dbReference type="NCBI Taxonomy" id="1685901"/>
    <lineage>
        <taxon>Bacteria</taxon>
        <taxon>Pseudomonadati</taxon>
        <taxon>Pseudomonadota</taxon>
        <taxon>Gammaproteobacteria</taxon>
        <taxon>Lysobacterales</taxon>
        <taxon>Lysobacteraceae</taxon>
        <taxon>Lysobacter</taxon>
    </lineage>
</organism>
<dbReference type="PANTHER" id="PTHR30341:SF0">
    <property type="entry name" value="NA(+)_H(+) ANTIPORTER NHAA"/>
    <property type="match status" value="1"/>
</dbReference>
<feature type="transmembrane region" description="Helical" evidence="7">
    <location>
        <begin position="74"/>
        <end position="94"/>
    </location>
</feature>
<dbReference type="InterPro" id="IPR023171">
    <property type="entry name" value="Na/H_antiporter_dom_sf"/>
</dbReference>
<evidence type="ECO:0000256" key="2">
    <source>
        <dbReference type="ARBA" id="ARBA00022475"/>
    </source>
</evidence>
<comment type="caution">
    <text evidence="8">The sequence shown here is derived from an EMBL/GenBank/DDBJ whole genome shotgun (WGS) entry which is preliminary data.</text>
</comment>
<keyword evidence="4 7" id="KW-1133">Transmembrane helix</keyword>
<evidence type="ECO:0000256" key="4">
    <source>
        <dbReference type="ARBA" id="ARBA00022989"/>
    </source>
</evidence>
<protein>
    <recommendedName>
        <fullName evidence="7">Na(+)/H(+) antiporter NhaA</fullName>
    </recommendedName>
    <alternativeName>
        <fullName evidence="7">Sodium/proton antiporter NhaA</fullName>
    </alternativeName>
</protein>
<dbReference type="Proteomes" id="UP001595740">
    <property type="component" value="Unassembled WGS sequence"/>
</dbReference>
<comment type="subcellular location">
    <subcellularLocation>
        <location evidence="1">Cell inner membrane</location>
        <topology evidence="1">Multi-pass membrane protein</topology>
    </subcellularLocation>
    <subcellularLocation>
        <location evidence="7">Cell membrane</location>
        <topology evidence="7">Multi-pass membrane protein</topology>
    </subcellularLocation>
</comment>
<dbReference type="PANTHER" id="PTHR30341">
    <property type="entry name" value="SODIUM ION/PROTON ANTIPORTER NHAA-RELATED"/>
    <property type="match status" value="1"/>
</dbReference>
<keyword evidence="3 7" id="KW-0812">Transmembrane</keyword>
<feature type="transmembrane region" description="Helical" evidence="7">
    <location>
        <begin position="386"/>
        <end position="405"/>
    </location>
</feature>
<feature type="transmembrane region" description="Helical" evidence="7">
    <location>
        <begin position="196"/>
        <end position="212"/>
    </location>
</feature>
<evidence type="ECO:0000313" key="9">
    <source>
        <dbReference type="Proteomes" id="UP001595740"/>
    </source>
</evidence>
<feature type="transmembrane region" description="Helical" evidence="7">
    <location>
        <begin position="169"/>
        <end position="190"/>
    </location>
</feature>
<keyword evidence="6 7" id="KW-0739">Sodium transport</keyword>
<comment type="function">
    <text evidence="7">Na(+)/H(+) antiporter that extrudes sodium in exchange for external protons.</text>
</comment>
<dbReference type="Gene3D" id="1.20.1530.10">
    <property type="entry name" value="Na+/H+ antiporter like domain"/>
    <property type="match status" value="1"/>
</dbReference>
<dbReference type="NCBIfam" id="TIGR00773">
    <property type="entry name" value="NhaA"/>
    <property type="match status" value="1"/>
</dbReference>
<feature type="transmembrane region" description="Helical" evidence="7">
    <location>
        <begin position="224"/>
        <end position="252"/>
    </location>
</feature>
<evidence type="ECO:0000313" key="8">
    <source>
        <dbReference type="EMBL" id="MFC3551432.1"/>
    </source>
</evidence>
<feature type="transmembrane region" description="Helical" evidence="7">
    <location>
        <begin position="23"/>
        <end position="45"/>
    </location>
</feature>
<dbReference type="HAMAP" id="MF_01844">
    <property type="entry name" value="NhaA"/>
    <property type="match status" value="1"/>
</dbReference>